<keyword evidence="3" id="KW-1003">Cell membrane</keyword>
<feature type="transmembrane region" description="Helical" evidence="9">
    <location>
        <begin position="185"/>
        <end position="204"/>
    </location>
</feature>
<dbReference type="InterPro" id="IPR017871">
    <property type="entry name" value="ABC_transporter-like_CS"/>
</dbReference>
<dbReference type="FunFam" id="3.40.50.300:FF:000287">
    <property type="entry name" value="Multidrug ABC transporter ATP-binding protein"/>
    <property type="match status" value="1"/>
</dbReference>
<proteinExistence type="predicted"/>
<feature type="transmembrane region" description="Helical" evidence="9">
    <location>
        <begin position="48"/>
        <end position="69"/>
    </location>
</feature>
<dbReference type="GO" id="GO:0016887">
    <property type="term" value="F:ATP hydrolysis activity"/>
    <property type="evidence" value="ECO:0007669"/>
    <property type="project" value="InterPro"/>
</dbReference>
<dbReference type="PANTHER" id="PTHR43394:SF1">
    <property type="entry name" value="ATP-BINDING CASSETTE SUB-FAMILY B MEMBER 10, MITOCHONDRIAL"/>
    <property type="match status" value="1"/>
</dbReference>
<evidence type="ECO:0000256" key="5">
    <source>
        <dbReference type="ARBA" id="ARBA00022741"/>
    </source>
</evidence>
<gene>
    <name evidence="12" type="ORF">EV209_1525</name>
</gene>
<dbReference type="RefSeq" id="WP_243647540.1">
    <property type="nucleotide sequence ID" value="NZ_SGXF01000002.1"/>
</dbReference>
<comment type="subcellular location">
    <subcellularLocation>
        <location evidence="1">Cell membrane</location>
        <topology evidence="1">Multi-pass membrane protein</topology>
    </subcellularLocation>
</comment>
<dbReference type="PROSITE" id="PS50929">
    <property type="entry name" value="ABC_TM1F"/>
    <property type="match status" value="1"/>
</dbReference>
<dbReference type="PROSITE" id="PS50893">
    <property type="entry name" value="ABC_TRANSPORTER_2"/>
    <property type="match status" value="1"/>
</dbReference>
<dbReference type="SMART" id="SM00382">
    <property type="entry name" value="AAA"/>
    <property type="match status" value="1"/>
</dbReference>
<keyword evidence="5" id="KW-0547">Nucleotide-binding</keyword>
<dbReference type="InterPro" id="IPR039421">
    <property type="entry name" value="Type_1_exporter"/>
</dbReference>
<evidence type="ECO:0000259" key="10">
    <source>
        <dbReference type="PROSITE" id="PS50893"/>
    </source>
</evidence>
<keyword evidence="6 12" id="KW-0067">ATP-binding</keyword>
<evidence type="ECO:0000259" key="11">
    <source>
        <dbReference type="PROSITE" id="PS50929"/>
    </source>
</evidence>
<feature type="transmembrane region" description="Helical" evidence="9">
    <location>
        <begin position="262"/>
        <end position="284"/>
    </location>
</feature>
<evidence type="ECO:0000256" key="6">
    <source>
        <dbReference type="ARBA" id="ARBA00022840"/>
    </source>
</evidence>
<evidence type="ECO:0000256" key="3">
    <source>
        <dbReference type="ARBA" id="ARBA00022475"/>
    </source>
</evidence>
<name>A0A4Q7PKN4_9FIRM</name>
<keyword evidence="13" id="KW-1185">Reference proteome</keyword>
<dbReference type="SUPFAM" id="SSF90123">
    <property type="entry name" value="ABC transporter transmembrane region"/>
    <property type="match status" value="1"/>
</dbReference>
<keyword evidence="8 9" id="KW-0472">Membrane</keyword>
<dbReference type="InterPro" id="IPR027417">
    <property type="entry name" value="P-loop_NTPase"/>
</dbReference>
<evidence type="ECO:0000256" key="1">
    <source>
        <dbReference type="ARBA" id="ARBA00004651"/>
    </source>
</evidence>
<evidence type="ECO:0000256" key="2">
    <source>
        <dbReference type="ARBA" id="ARBA00022448"/>
    </source>
</evidence>
<dbReference type="GO" id="GO:0015421">
    <property type="term" value="F:ABC-type oligopeptide transporter activity"/>
    <property type="evidence" value="ECO:0007669"/>
    <property type="project" value="TreeGrafter"/>
</dbReference>
<sequence>MADKNMVPPANLNGISRPGRGMAAVKPKNFKGTLLRLWNLTKGHRRGLGWILLLSALASGASILSPYITGNVINAIKDGDPITVVLIMLIALYAGEWLVKFLQQFFMASIGQRVIHHIRLTLFEKIKTLPLSFFDRHQHGELMSRLTNDVDNISTTISNSLTLLLTYGFTIIGILTMMLCLSPLLTLVALAGVVLIFFLTKVVTKHTRQLFSAQQKNLGILNGQIEEGISGLSVVKAFCREEEMEREFEEKNEKLCRVSIRALIWSGYLMPLMNVINNLCYVAVAVFSGALYVAGKISGLGLITSFLLYVRQFTRPFVEIANIYNNFQTAVAGAERIFEILDKTPEPEDKKDALPLTHPRGDVVMDHVWFGYTPEKPVLKDISLSIPAGTQVAVVGPTGSGKTTVINLLTRFYDVTGGSITLDGHDLRDYRMQDLRRVFGVVLQDTSLFASSVRDNIAYGQSGAAMEQIKEAARTAGADAFIERLPRSYDTVLEQGGAELSQGERQLLTIARAVLTNAPIMILDEATSSVDTVTEQKIRRAMLKICQGRTSFIIAHRLSTIRDSDLIVLIEDGTIAEMGTHEELIQLGGRYAMMYKTQTGSADI</sequence>
<dbReference type="Pfam" id="PF00664">
    <property type="entry name" value="ABC_membrane"/>
    <property type="match status" value="1"/>
</dbReference>
<feature type="transmembrane region" description="Helical" evidence="9">
    <location>
        <begin position="81"/>
        <end position="99"/>
    </location>
</feature>
<dbReference type="CDD" id="cd18547">
    <property type="entry name" value="ABC_6TM_Tm288_like"/>
    <property type="match status" value="1"/>
</dbReference>
<evidence type="ECO:0000313" key="12">
    <source>
        <dbReference type="EMBL" id="RZT01085.1"/>
    </source>
</evidence>
<evidence type="ECO:0000256" key="9">
    <source>
        <dbReference type="SAM" id="Phobius"/>
    </source>
</evidence>
<protein>
    <submittedName>
        <fullName evidence="12">ATP-binding cassette subfamily B protein</fullName>
    </submittedName>
</protein>
<feature type="domain" description="ABC transporter" evidence="10">
    <location>
        <begin position="363"/>
        <end position="597"/>
    </location>
</feature>
<dbReference type="Gene3D" id="3.40.50.300">
    <property type="entry name" value="P-loop containing nucleotide triphosphate hydrolases"/>
    <property type="match status" value="1"/>
</dbReference>
<evidence type="ECO:0000313" key="13">
    <source>
        <dbReference type="Proteomes" id="UP000292927"/>
    </source>
</evidence>
<dbReference type="InterPro" id="IPR036640">
    <property type="entry name" value="ABC1_TM_sf"/>
</dbReference>
<dbReference type="AlphaFoldDB" id="A0A4Q7PKN4"/>
<dbReference type="Proteomes" id="UP000292927">
    <property type="component" value="Unassembled WGS sequence"/>
</dbReference>
<dbReference type="SUPFAM" id="SSF52540">
    <property type="entry name" value="P-loop containing nucleoside triphosphate hydrolases"/>
    <property type="match status" value="1"/>
</dbReference>
<dbReference type="FunFam" id="1.20.1560.10:FF:000011">
    <property type="entry name" value="Multidrug ABC transporter ATP-binding protein"/>
    <property type="match status" value="1"/>
</dbReference>
<dbReference type="InterPro" id="IPR011527">
    <property type="entry name" value="ABC1_TM_dom"/>
</dbReference>
<dbReference type="PROSITE" id="PS00211">
    <property type="entry name" value="ABC_TRANSPORTER_1"/>
    <property type="match status" value="1"/>
</dbReference>
<evidence type="ECO:0000256" key="8">
    <source>
        <dbReference type="ARBA" id="ARBA00023136"/>
    </source>
</evidence>
<comment type="caution">
    <text evidence="12">The sequence shown here is derived from an EMBL/GenBank/DDBJ whole genome shotgun (WGS) entry which is preliminary data.</text>
</comment>
<keyword evidence="7 9" id="KW-1133">Transmembrane helix</keyword>
<organism evidence="12 13">
    <name type="scientific">Cuneatibacter caecimuris</name>
    <dbReference type="NCBI Taxonomy" id="1796618"/>
    <lineage>
        <taxon>Bacteria</taxon>
        <taxon>Bacillati</taxon>
        <taxon>Bacillota</taxon>
        <taxon>Clostridia</taxon>
        <taxon>Lachnospirales</taxon>
        <taxon>Lachnospiraceae</taxon>
        <taxon>Cuneatibacter</taxon>
    </lineage>
</organism>
<evidence type="ECO:0000256" key="7">
    <source>
        <dbReference type="ARBA" id="ARBA00022989"/>
    </source>
</evidence>
<feature type="transmembrane region" description="Helical" evidence="9">
    <location>
        <begin position="161"/>
        <end position="179"/>
    </location>
</feature>
<evidence type="ECO:0000256" key="4">
    <source>
        <dbReference type="ARBA" id="ARBA00022692"/>
    </source>
</evidence>
<dbReference type="Pfam" id="PF00005">
    <property type="entry name" value="ABC_tran"/>
    <property type="match status" value="1"/>
</dbReference>
<dbReference type="Gene3D" id="1.20.1560.10">
    <property type="entry name" value="ABC transporter type 1, transmembrane domain"/>
    <property type="match status" value="1"/>
</dbReference>
<feature type="domain" description="ABC transmembrane type-1" evidence="11">
    <location>
        <begin position="50"/>
        <end position="329"/>
    </location>
</feature>
<dbReference type="GO" id="GO:0005524">
    <property type="term" value="F:ATP binding"/>
    <property type="evidence" value="ECO:0007669"/>
    <property type="project" value="UniProtKB-KW"/>
</dbReference>
<accession>A0A4Q7PKN4</accession>
<feature type="transmembrane region" description="Helical" evidence="9">
    <location>
        <begin position="290"/>
        <end position="310"/>
    </location>
</feature>
<dbReference type="GO" id="GO:0005886">
    <property type="term" value="C:plasma membrane"/>
    <property type="evidence" value="ECO:0007669"/>
    <property type="project" value="UniProtKB-SubCell"/>
</dbReference>
<keyword evidence="2" id="KW-0813">Transport</keyword>
<keyword evidence="4 9" id="KW-0812">Transmembrane</keyword>
<reference evidence="12 13" key="1">
    <citation type="submission" date="2019-02" db="EMBL/GenBank/DDBJ databases">
        <title>Genomic Encyclopedia of Type Strains, Phase IV (KMG-IV): sequencing the most valuable type-strain genomes for metagenomic binning, comparative biology and taxonomic classification.</title>
        <authorList>
            <person name="Goeker M."/>
        </authorList>
    </citation>
    <scope>NUCLEOTIDE SEQUENCE [LARGE SCALE GENOMIC DNA]</scope>
    <source>
        <strain evidence="12 13">DSM 29486</strain>
    </source>
</reference>
<dbReference type="PANTHER" id="PTHR43394">
    <property type="entry name" value="ATP-DEPENDENT PERMEASE MDL1, MITOCHONDRIAL"/>
    <property type="match status" value="1"/>
</dbReference>
<dbReference type="InterPro" id="IPR003439">
    <property type="entry name" value="ABC_transporter-like_ATP-bd"/>
</dbReference>
<dbReference type="InterPro" id="IPR003593">
    <property type="entry name" value="AAA+_ATPase"/>
</dbReference>
<dbReference type="EMBL" id="SGXF01000002">
    <property type="protein sequence ID" value="RZT01085.1"/>
    <property type="molecule type" value="Genomic_DNA"/>
</dbReference>